<dbReference type="EMBL" id="HBGN01015594">
    <property type="protein sequence ID" value="CAD9328061.1"/>
    <property type="molecule type" value="Transcribed_RNA"/>
</dbReference>
<name>A0A6U3T9E0_9STRA</name>
<dbReference type="AlphaFoldDB" id="A0A6U3T9E0"/>
<evidence type="ECO:0000313" key="2">
    <source>
        <dbReference type="EMBL" id="CAD9328061.1"/>
    </source>
</evidence>
<reference evidence="2" key="1">
    <citation type="submission" date="2021-01" db="EMBL/GenBank/DDBJ databases">
        <authorList>
            <person name="Corre E."/>
            <person name="Pelletier E."/>
            <person name="Niang G."/>
            <person name="Scheremetjew M."/>
            <person name="Finn R."/>
            <person name="Kale V."/>
            <person name="Holt S."/>
            <person name="Cochrane G."/>
            <person name="Meng A."/>
            <person name="Brown T."/>
            <person name="Cohen L."/>
        </authorList>
    </citation>
    <scope>NUCLEOTIDE SEQUENCE</scope>
    <source>
        <strain evidence="2">Pop2</strain>
    </source>
</reference>
<feature type="compositionally biased region" description="Polar residues" evidence="1">
    <location>
        <begin position="110"/>
        <end position="130"/>
    </location>
</feature>
<organism evidence="2">
    <name type="scientific">Ditylum brightwellii</name>
    <dbReference type="NCBI Taxonomy" id="49249"/>
    <lineage>
        <taxon>Eukaryota</taxon>
        <taxon>Sar</taxon>
        <taxon>Stramenopiles</taxon>
        <taxon>Ochrophyta</taxon>
        <taxon>Bacillariophyta</taxon>
        <taxon>Mediophyceae</taxon>
        <taxon>Lithodesmiophycidae</taxon>
        <taxon>Lithodesmiales</taxon>
        <taxon>Lithodesmiaceae</taxon>
        <taxon>Ditylum</taxon>
    </lineage>
</organism>
<evidence type="ECO:0000256" key="1">
    <source>
        <dbReference type="SAM" id="MobiDB-lite"/>
    </source>
</evidence>
<accession>A0A6U3T9E0</accession>
<sequence>MSPATRLRRSQRGKHTAYKVGDIVEVVRVDGIVTGELLEKTNENDKTNSARWLVSFAGESEEEGVSEKSFGRVIDKTELAQRRALEEMDSESGKSNSSKQRVIKAKPTKTKQTLRNGRVNTRSSGKNTAGQILSAEPKLRSGRRFGNAKSEKIIKRKNEEVVKVKMLTGTLYLYRGDHPRAEFVRTV</sequence>
<protein>
    <submittedName>
        <fullName evidence="2">Uncharacterized protein</fullName>
    </submittedName>
</protein>
<gene>
    <name evidence="2" type="ORF">DBRI1063_LOCUS10015</name>
</gene>
<proteinExistence type="predicted"/>
<feature type="region of interest" description="Disordered" evidence="1">
    <location>
        <begin position="83"/>
        <end position="130"/>
    </location>
</feature>